<dbReference type="Gene3D" id="4.10.240.10">
    <property type="entry name" value="Zn(2)-C6 fungal-type DNA-binding domain"/>
    <property type="match status" value="1"/>
</dbReference>
<dbReference type="GO" id="GO:0008270">
    <property type="term" value="F:zinc ion binding"/>
    <property type="evidence" value="ECO:0007669"/>
    <property type="project" value="InterPro"/>
</dbReference>
<dbReference type="InterPro" id="IPR052400">
    <property type="entry name" value="Zn2-C6_fungal_TF"/>
</dbReference>
<dbReference type="PROSITE" id="PS00463">
    <property type="entry name" value="ZN2_CY6_FUNGAL_1"/>
    <property type="match status" value="1"/>
</dbReference>
<dbReference type="PROSITE" id="PS50048">
    <property type="entry name" value="ZN2_CY6_FUNGAL_2"/>
    <property type="match status" value="1"/>
</dbReference>
<dbReference type="GO" id="GO:0000981">
    <property type="term" value="F:DNA-binding transcription factor activity, RNA polymerase II-specific"/>
    <property type="evidence" value="ECO:0007669"/>
    <property type="project" value="InterPro"/>
</dbReference>
<dbReference type="Pfam" id="PF00172">
    <property type="entry name" value="Zn_clus"/>
    <property type="match status" value="1"/>
</dbReference>
<evidence type="ECO:0000259" key="3">
    <source>
        <dbReference type="PROSITE" id="PS50048"/>
    </source>
</evidence>
<dbReference type="CDD" id="cd00067">
    <property type="entry name" value="GAL4"/>
    <property type="match status" value="1"/>
</dbReference>
<protein>
    <recommendedName>
        <fullName evidence="3">Zn(2)-C6 fungal-type domain-containing protein</fullName>
    </recommendedName>
</protein>
<dbReference type="EMBL" id="KZ613949">
    <property type="protein sequence ID" value="PMD37807.1"/>
    <property type="molecule type" value="Genomic_DNA"/>
</dbReference>
<evidence type="ECO:0000256" key="1">
    <source>
        <dbReference type="ARBA" id="ARBA00023242"/>
    </source>
</evidence>
<dbReference type="Proteomes" id="UP000235786">
    <property type="component" value="Unassembled WGS sequence"/>
</dbReference>
<evidence type="ECO:0000313" key="4">
    <source>
        <dbReference type="EMBL" id="PMD37807.1"/>
    </source>
</evidence>
<evidence type="ECO:0000313" key="5">
    <source>
        <dbReference type="Proteomes" id="UP000235786"/>
    </source>
</evidence>
<dbReference type="AlphaFoldDB" id="A0A2J6RH34"/>
<reference evidence="4 5" key="1">
    <citation type="submission" date="2016-04" db="EMBL/GenBank/DDBJ databases">
        <title>A degradative enzymes factory behind the ericoid mycorrhizal symbiosis.</title>
        <authorList>
            <consortium name="DOE Joint Genome Institute"/>
            <person name="Martino E."/>
            <person name="Morin E."/>
            <person name="Grelet G."/>
            <person name="Kuo A."/>
            <person name="Kohler A."/>
            <person name="Daghino S."/>
            <person name="Barry K."/>
            <person name="Choi C."/>
            <person name="Cichocki N."/>
            <person name="Clum A."/>
            <person name="Copeland A."/>
            <person name="Hainaut M."/>
            <person name="Haridas S."/>
            <person name="Labutti K."/>
            <person name="Lindquist E."/>
            <person name="Lipzen A."/>
            <person name="Khouja H.-R."/>
            <person name="Murat C."/>
            <person name="Ohm R."/>
            <person name="Olson A."/>
            <person name="Spatafora J."/>
            <person name="Veneault-Fourrey C."/>
            <person name="Henrissat B."/>
            <person name="Grigoriev I."/>
            <person name="Martin F."/>
            <person name="Perotto S."/>
        </authorList>
    </citation>
    <scope>NUCLEOTIDE SEQUENCE [LARGE SCALE GENOMIC DNA]</scope>
    <source>
        <strain evidence="4 5">F</strain>
    </source>
</reference>
<keyword evidence="5" id="KW-1185">Reference proteome</keyword>
<dbReference type="Pfam" id="PF11951">
    <property type="entry name" value="Fungal_trans_2"/>
    <property type="match status" value="1"/>
</dbReference>
<dbReference type="PANTHER" id="PTHR47657">
    <property type="entry name" value="STEROL REGULATORY ELEMENT-BINDING PROTEIN ECM22"/>
    <property type="match status" value="1"/>
</dbReference>
<sequence length="433" mass="49309">MEAKSDPKAFIQCFRLPHFDVNLSESEVDAHGEPVRHRRSRGKSKTGCEKCKERRVKCDEKRPSCWNCTKLGLHCNFIKDAQIETARDPPNGSAPLQTSNKERSDQNLGILPQPVSSGIYPPLNMSHMHLFHHFSTVTSGTLAVDNKLWKEKVIPSAFKHEYLMHAILVMTASHLRHLQPQERQYHQQELEHFSQVIPAFNAALSQPVTGDNLYSLAACSLLILQYAWACPDLTNRDVDNAVDFGFGSLTGLYSGMRNLGMSLLAVHDPYLHSVMFHRPIETIKQYSESSHVPGELEDFFTHCCQCPQWRGSGDENFSIRMEAAHRLVPILSALRLGEKELEASGLMPDISRYLFALPLFTSGAYAELLRNNDEPSLVILLYYFSLVRRLLGERFWWMRERSAHLCVWLLAKLGDKCERCVGWARDISTMQPL</sequence>
<proteinExistence type="predicted"/>
<name>A0A2J6RH34_HYAVF</name>
<dbReference type="SMART" id="SM00066">
    <property type="entry name" value="GAL4"/>
    <property type="match status" value="1"/>
</dbReference>
<dbReference type="InterPro" id="IPR021858">
    <property type="entry name" value="Fun_TF"/>
</dbReference>
<feature type="domain" description="Zn(2)-C6 fungal-type" evidence="3">
    <location>
        <begin position="47"/>
        <end position="77"/>
    </location>
</feature>
<gene>
    <name evidence="4" type="ORF">L207DRAFT_464292</name>
</gene>
<accession>A0A2J6RH34</accession>
<organism evidence="4 5">
    <name type="scientific">Hyaloscypha variabilis (strain UAMH 11265 / GT02V1 / F)</name>
    <name type="common">Meliniomyces variabilis</name>
    <dbReference type="NCBI Taxonomy" id="1149755"/>
    <lineage>
        <taxon>Eukaryota</taxon>
        <taxon>Fungi</taxon>
        <taxon>Dikarya</taxon>
        <taxon>Ascomycota</taxon>
        <taxon>Pezizomycotina</taxon>
        <taxon>Leotiomycetes</taxon>
        <taxon>Helotiales</taxon>
        <taxon>Hyaloscyphaceae</taxon>
        <taxon>Hyaloscypha</taxon>
        <taxon>Hyaloscypha variabilis</taxon>
    </lineage>
</organism>
<keyword evidence="1" id="KW-0539">Nucleus</keyword>
<dbReference type="PANTHER" id="PTHR47657:SF7">
    <property type="entry name" value="STEROL REGULATORY ELEMENT-BINDING PROTEIN ECM22"/>
    <property type="match status" value="1"/>
</dbReference>
<dbReference type="OrthoDB" id="416217at2759"/>
<evidence type="ECO:0000256" key="2">
    <source>
        <dbReference type="SAM" id="MobiDB-lite"/>
    </source>
</evidence>
<dbReference type="InterPro" id="IPR036864">
    <property type="entry name" value="Zn2-C6_fun-type_DNA-bd_sf"/>
</dbReference>
<dbReference type="SUPFAM" id="SSF57701">
    <property type="entry name" value="Zn2/Cys6 DNA-binding domain"/>
    <property type="match status" value="1"/>
</dbReference>
<dbReference type="InterPro" id="IPR001138">
    <property type="entry name" value="Zn2Cys6_DnaBD"/>
</dbReference>
<feature type="region of interest" description="Disordered" evidence="2">
    <location>
        <begin position="86"/>
        <end position="108"/>
    </location>
</feature>